<comment type="caution">
    <text evidence="1">The sequence shown here is derived from an EMBL/GenBank/DDBJ whole genome shotgun (WGS) entry which is preliminary data.</text>
</comment>
<proteinExistence type="predicted"/>
<dbReference type="AlphaFoldDB" id="A0A438JZC3"/>
<dbReference type="PANTHER" id="PTHR33116:SF78">
    <property type="entry name" value="OS12G0587133 PROTEIN"/>
    <property type="match status" value="1"/>
</dbReference>
<gene>
    <name evidence="1" type="primary">VvCHDp000001_874</name>
    <name evidence="1" type="ORF">CK203_017276</name>
</gene>
<sequence length="377" mass="43087">MEGDRNTGYFHRMTNAHKRRNWLVKIKINSSWLLEENEIKEGMARAFQNLLTESGDWRPSLKGLDFERIGAKDVVRLEEAFNEGEVFFALFELNGDKALELDGGADDLRDIRPISLVGGLYKLLAKVLANREKWVGWGSEARDPLLPYLFVIRMEALSYLINRVVSEGFLIGCRVWGRGGEGVQVTHLLVENVEDLALELGCKVEALPSSYLGLPLGVAHKLVAVWDGWRRDFGRGLPCGKDNLFLKEGGSTLIWSTLSSMPIYFMSFLRMPRVVRLTLEKIQRDFLVGGGGLEKKPYLVKWEIVCLDKRKGGLGVRNLSNLNRALLGKWSWRFMEERGTLWKQVISRKYGMEEEGWGTRKVREGYGVGFWKEIRKE</sequence>
<organism evidence="1 2">
    <name type="scientific">Vitis vinifera</name>
    <name type="common">Grape</name>
    <dbReference type="NCBI Taxonomy" id="29760"/>
    <lineage>
        <taxon>Eukaryota</taxon>
        <taxon>Viridiplantae</taxon>
        <taxon>Streptophyta</taxon>
        <taxon>Embryophyta</taxon>
        <taxon>Tracheophyta</taxon>
        <taxon>Spermatophyta</taxon>
        <taxon>Magnoliopsida</taxon>
        <taxon>eudicotyledons</taxon>
        <taxon>Gunneridae</taxon>
        <taxon>Pentapetalae</taxon>
        <taxon>rosids</taxon>
        <taxon>Vitales</taxon>
        <taxon>Vitaceae</taxon>
        <taxon>Viteae</taxon>
        <taxon>Vitis</taxon>
    </lineage>
</organism>
<protein>
    <submittedName>
        <fullName evidence="1">Putative ribonuclease H protein</fullName>
    </submittedName>
</protein>
<name>A0A438JZC3_VITVI</name>
<accession>A0A438JZC3</accession>
<dbReference type="EMBL" id="QGNW01000021">
    <property type="protein sequence ID" value="RVX14305.1"/>
    <property type="molecule type" value="Genomic_DNA"/>
</dbReference>
<evidence type="ECO:0000313" key="2">
    <source>
        <dbReference type="Proteomes" id="UP000288805"/>
    </source>
</evidence>
<dbReference type="PANTHER" id="PTHR33116">
    <property type="entry name" value="REVERSE TRANSCRIPTASE ZINC-BINDING DOMAIN-CONTAINING PROTEIN-RELATED-RELATED"/>
    <property type="match status" value="1"/>
</dbReference>
<reference evidence="1 2" key="1">
    <citation type="journal article" date="2018" name="PLoS Genet.">
        <title>Population sequencing reveals clonal diversity and ancestral inbreeding in the grapevine cultivar Chardonnay.</title>
        <authorList>
            <person name="Roach M.J."/>
            <person name="Johnson D.L."/>
            <person name="Bohlmann J."/>
            <person name="van Vuuren H.J."/>
            <person name="Jones S.J."/>
            <person name="Pretorius I.S."/>
            <person name="Schmidt S.A."/>
            <person name="Borneman A.R."/>
        </authorList>
    </citation>
    <scope>NUCLEOTIDE SEQUENCE [LARGE SCALE GENOMIC DNA]</scope>
    <source>
        <strain evidence="2">cv. Chardonnay</strain>
        <tissue evidence="1">Leaf</tissue>
    </source>
</reference>
<dbReference type="Proteomes" id="UP000288805">
    <property type="component" value="Unassembled WGS sequence"/>
</dbReference>
<evidence type="ECO:0000313" key="1">
    <source>
        <dbReference type="EMBL" id="RVX14305.1"/>
    </source>
</evidence>